<gene>
    <name evidence="2" type="ORF">AQUSIP_17130</name>
</gene>
<dbReference type="KEGG" id="asip:AQUSIP_17130"/>
<organism evidence="2 3">
    <name type="scientific">Aquicella siphonis</name>
    <dbReference type="NCBI Taxonomy" id="254247"/>
    <lineage>
        <taxon>Bacteria</taxon>
        <taxon>Pseudomonadati</taxon>
        <taxon>Pseudomonadota</taxon>
        <taxon>Gammaproteobacteria</taxon>
        <taxon>Legionellales</taxon>
        <taxon>Coxiellaceae</taxon>
        <taxon>Aquicella</taxon>
    </lineage>
</organism>
<feature type="signal peptide" evidence="1">
    <location>
        <begin position="1"/>
        <end position="21"/>
    </location>
</feature>
<evidence type="ECO:0000313" key="2">
    <source>
        <dbReference type="EMBL" id="VVC76401.1"/>
    </source>
</evidence>
<dbReference type="OrthoDB" id="5621365at2"/>
<evidence type="ECO:0000256" key="1">
    <source>
        <dbReference type="SAM" id="SignalP"/>
    </source>
</evidence>
<feature type="chain" id="PRO_5022831569" evidence="1">
    <location>
        <begin position="22"/>
        <end position="730"/>
    </location>
</feature>
<protein>
    <submittedName>
        <fullName evidence="2">Uncharacterized protein</fullName>
    </submittedName>
</protein>
<dbReference type="RefSeq" id="WP_148339660.1">
    <property type="nucleotide sequence ID" value="NZ_LR699119.1"/>
</dbReference>
<dbReference type="EMBL" id="LR699119">
    <property type="protein sequence ID" value="VVC76401.1"/>
    <property type="molecule type" value="Genomic_DNA"/>
</dbReference>
<dbReference type="AlphaFoldDB" id="A0A5E4PJ77"/>
<name>A0A5E4PJ77_9COXI</name>
<keyword evidence="1" id="KW-0732">Signal</keyword>
<keyword evidence="3" id="KW-1185">Reference proteome</keyword>
<sequence length="730" mass="80363">MNMPATTVLLCSLLLTSSLIAAPAQYTGSDAHKRYIIVHNDMPMTVYPVIESPENGNCSPGSTSVNRIIVPSGVRNGQTIKIYMPDKCWYNAGRVLIFTPEIEPFESRIGADQRTQKGLAAACYDISQGQNDEKPAVCYTGKAKASYPLDSPAQLTEYTFDADDPVTGKKSPDPDKGRLMTDIDISYVDETFLPVAMAIDTGGLAGYMGTALSYDIFDQRIMNFLQRTGWSSFAAYTQNNWQNNAFHDLIPFSYHTMGGYNLLNSVNTKATSSLYKPASGEAYLIEKLNVNEKYQPSNPSMAALAARWKLWLPPNNPCASAVVPASPALDQKAFCEDFRATVKWVWDTYQEFKSRDPNYCKFIGGDAKPYEIDETVCLMEHIIGYTQGPDGGRLPESVQALLRGVPWNDETSGKPLYQYNKWLLFWAAYDSAYNLNPFTRLIHDTKDGINAIAYSFSIDDKYGNFRDEGTGLIINIGGDSYLPNKTPYDPYQQYFVTWAANNWDHAVICGRTIEINKRQGNSRVSMWQSGKKADYCDVTLYRTAQSEPHLDFRLFEEPERIVTDSYTGKQHAVQGLQMDTQYCKDHSSAVLAPYCSQANLSPVFKGDIAYVSLKDEDKPKTTLNVPALVTGGRLNLAPGWLSATGCGLPAEAGNIDPKNGSSFPFAPGTATACTVSLSASAAHALLDAAFNPDGEIIPASLKCTRTDKQRACIGIMADSNNVNLPPPDAI</sequence>
<evidence type="ECO:0000313" key="3">
    <source>
        <dbReference type="Proteomes" id="UP000324194"/>
    </source>
</evidence>
<accession>A0A5E4PJ77</accession>
<proteinExistence type="predicted"/>
<dbReference type="Proteomes" id="UP000324194">
    <property type="component" value="Chromosome 1"/>
</dbReference>
<reference evidence="2 3" key="1">
    <citation type="submission" date="2019-08" db="EMBL/GenBank/DDBJ databases">
        <authorList>
            <person name="Guy L."/>
        </authorList>
    </citation>
    <scope>NUCLEOTIDE SEQUENCE [LARGE SCALE GENOMIC DNA]</scope>
    <source>
        <strain evidence="2 3">SGT-108</strain>
    </source>
</reference>